<dbReference type="RefSeq" id="WP_160644879.1">
    <property type="nucleotide sequence ID" value="NZ_SIJB01000010.1"/>
</dbReference>
<dbReference type="AlphaFoldDB" id="A0A6N9Q0D8"/>
<protein>
    <submittedName>
        <fullName evidence="1">Uncharacterized protein</fullName>
    </submittedName>
</protein>
<dbReference type="Proteomes" id="UP000448943">
    <property type="component" value="Unassembled WGS sequence"/>
</dbReference>
<proteinExistence type="predicted"/>
<dbReference type="EMBL" id="SIJB01000010">
    <property type="protein sequence ID" value="NBI28163.1"/>
    <property type="molecule type" value="Genomic_DNA"/>
</dbReference>
<name>A0A6N9Q0D8_9BACL</name>
<dbReference type="OrthoDB" id="9826084at2"/>
<comment type="caution">
    <text evidence="1">The sequence shown here is derived from an EMBL/GenBank/DDBJ whole genome shotgun (WGS) entry which is preliminary data.</text>
</comment>
<sequence>MGLKKGPFVVAQTFSVLNPYGGTDAITLAADGDFEIVATVDVCVTQPQKTQVSLDSMAQIAIETQENPTTFEVTYEILRNGTAMATINNEMDYASPSLQRHTNFPNFPVLDNCPSAGINTYDLKITRVATSNVTNIFVASRSLKATVFEC</sequence>
<keyword evidence="2" id="KW-1185">Reference proteome</keyword>
<reference evidence="1 2" key="1">
    <citation type="submission" date="2019-01" db="EMBL/GenBank/DDBJ databases">
        <title>Chengkuizengella sp. nov., isolated from deep-sea sediment of East Pacific Ocean.</title>
        <authorList>
            <person name="Yang J."/>
            <person name="Lai Q."/>
            <person name="Shao Z."/>
        </authorList>
    </citation>
    <scope>NUCLEOTIDE SEQUENCE [LARGE SCALE GENOMIC DNA]</scope>
    <source>
        <strain evidence="1 2">YPA3-1-1</strain>
    </source>
</reference>
<organism evidence="1 2">
    <name type="scientific">Chengkuizengella marina</name>
    <dbReference type="NCBI Taxonomy" id="2507566"/>
    <lineage>
        <taxon>Bacteria</taxon>
        <taxon>Bacillati</taxon>
        <taxon>Bacillota</taxon>
        <taxon>Bacilli</taxon>
        <taxon>Bacillales</taxon>
        <taxon>Paenibacillaceae</taxon>
        <taxon>Chengkuizengella</taxon>
    </lineage>
</organism>
<accession>A0A6N9Q0D8</accession>
<evidence type="ECO:0000313" key="2">
    <source>
        <dbReference type="Proteomes" id="UP000448943"/>
    </source>
</evidence>
<gene>
    <name evidence="1" type="ORF">ERL59_04230</name>
</gene>
<evidence type="ECO:0000313" key="1">
    <source>
        <dbReference type="EMBL" id="NBI28163.1"/>
    </source>
</evidence>